<dbReference type="AlphaFoldDB" id="A0A8J7R1B4"/>
<dbReference type="Pfam" id="PF07005">
    <property type="entry name" value="SBD_N"/>
    <property type="match status" value="1"/>
</dbReference>
<comment type="similarity">
    <text evidence="1">Belongs to the four-carbon acid sugar kinase family.</text>
</comment>
<dbReference type="SUPFAM" id="SSF142764">
    <property type="entry name" value="YgbK-like"/>
    <property type="match status" value="1"/>
</dbReference>
<name>A0A8J7R1B4_9HYPH</name>
<dbReference type="Gene3D" id="3.40.980.20">
    <property type="entry name" value="Four-carbon acid sugar kinase, nucleotide binding domain"/>
    <property type="match status" value="1"/>
</dbReference>
<keyword evidence="3" id="KW-0547">Nucleotide-binding</keyword>
<organism evidence="9 10">
    <name type="scientific">Tianweitania sediminis</name>
    <dbReference type="NCBI Taxonomy" id="1502156"/>
    <lineage>
        <taxon>Bacteria</taxon>
        <taxon>Pseudomonadati</taxon>
        <taxon>Pseudomonadota</taxon>
        <taxon>Alphaproteobacteria</taxon>
        <taxon>Hyphomicrobiales</taxon>
        <taxon>Phyllobacteriaceae</taxon>
        <taxon>Tianweitania</taxon>
    </lineage>
</organism>
<evidence type="ECO:0000256" key="2">
    <source>
        <dbReference type="ARBA" id="ARBA00022679"/>
    </source>
</evidence>
<evidence type="ECO:0000313" key="10">
    <source>
        <dbReference type="Proteomes" id="UP000666240"/>
    </source>
</evidence>
<dbReference type="InterPro" id="IPR010737">
    <property type="entry name" value="4-carb_acid_sugar_kinase_N"/>
</dbReference>
<evidence type="ECO:0000256" key="1">
    <source>
        <dbReference type="ARBA" id="ARBA00005715"/>
    </source>
</evidence>
<keyword evidence="10" id="KW-1185">Reference proteome</keyword>
<comment type="caution">
    <text evidence="9">The sequence shown here is derived from an EMBL/GenBank/DDBJ whole genome shotgun (WGS) entry which is preliminary data.</text>
</comment>
<evidence type="ECO:0000256" key="4">
    <source>
        <dbReference type="ARBA" id="ARBA00022777"/>
    </source>
</evidence>
<accession>A0A8J7R1B4</accession>
<evidence type="ECO:0000313" key="9">
    <source>
        <dbReference type="EMBL" id="MBP0439487.1"/>
    </source>
</evidence>
<feature type="domain" description="Four-carbon acid sugar kinase N-terminal" evidence="7">
    <location>
        <begin position="4"/>
        <end position="233"/>
    </location>
</feature>
<keyword evidence="4 9" id="KW-0418">Kinase</keyword>
<dbReference type="InterPro" id="IPR031475">
    <property type="entry name" value="NBD_C"/>
</dbReference>
<dbReference type="Proteomes" id="UP000666240">
    <property type="component" value="Unassembled WGS sequence"/>
</dbReference>
<dbReference type="Gene3D" id="3.40.50.10840">
    <property type="entry name" value="Putative sugar-binding, N-terminal domain"/>
    <property type="match status" value="1"/>
</dbReference>
<sequence>MSRIVFIGDDFTGASDTLAAFSERGAKARLFLDVPTKEETGGLHAVGIATDLRSRSAEEITEKLEEMGPALIALKPSFIHYKICSTFDSAPHVGSIGAAVRALEAQLAPSQTIVLGGQPSLGRFCIFGTLFARAPDGVTYRIDRHPIMSRHPVTPMAEADLRRHLAEQGLDALHLIDHFQIGGLSGDLGHRRRLLVDALDQADVDALGQALRAREAQPTSTLIVGSSSVAEALWPSEAESRTDPGVTLSAPGPRLAIAGSRSSATAAQVAAAACYKKFALEAGDLANPQAVATQVGAALSAGRNVLVHLQADLDYGQRGAVLSRKLAELTAATLQISPVRALAVAGGDTSSTVVEHLGFRSLSFVSRAGPGVAICRGHAPDAPLDGTLLLLKGGQVGAPDLFDSFAAA</sequence>
<evidence type="ECO:0000259" key="8">
    <source>
        <dbReference type="Pfam" id="PF17042"/>
    </source>
</evidence>
<evidence type="ECO:0000256" key="6">
    <source>
        <dbReference type="ARBA" id="ARBA00023277"/>
    </source>
</evidence>
<protein>
    <submittedName>
        <fullName evidence="9">Four-carbon acid sugar kinase family protein</fullName>
    </submittedName>
</protein>
<evidence type="ECO:0000256" key="3">
    <source>
        <dbReference type="ARBA" id="ARBA00022741"/>
    </source>
</evidence>
<dbReference type="GO" id="GO:0016301">
    <property type="term" value="F:kinase activity"/>
    <property type="evidence" value="ECO:0007669"/>
    <property type="project" value="UniProtKB-KW"/>
</dbReference>
<dbReference type="EMBL" id="JAGIYY010000003">
    <property type="protein sequence ID" value="MBP0439487.1"/>
    <property type="molecule type" value="Genomic_DNA"/>
</dbReference>
<dbReference type="RefSeq" id="WP_209335485.1">
    <property type="nucleotide sequence ID" value="NZ_JAGIYY010000003.1"/>
</dbReference>
<gene>
    <name evidence="9" type="ORF">J5Y06_12570</name>
</gene>
<dbReference type="InterPro" id="IPR042213">
    <property type="entry name" value="NBD_C_sf"/>
</dbReference>
<dbReference type="Pfam" id="PF17042">
    <property type="entry name" value="NBD_C"/>
    <property type="match status" value="1"/>
</dbReference>
<dbReference type="GO" id="GO:0005524">
    <property type="term" value="F:ATP binding"/>
    <property type="evidence" value="ECO:0007669"/>
    <property type="project" value="UniProtKB-KW"/>
</dbReference>
<keyword evidence="5" id="KW-0067">ATP-binding</keyword>
<feature type="domain" description="Four-carbon acid sugar kinase nucleotide binding" evidence="8">
    <location>
        <begin position="255"/>
        <end position="402"/>
    </location>
</feature>
<evidence type="ECO:0000256" key="5">
    <source>
        <dbReference type="ARBA" id="ARBA00022840"/>
    </source>
</evidence>
<proteinExistence type="inferred from homology"/>
<reference evidence="9" key="1">
    <citation type="submission" date="2021-03" db="EMBL/GenBank/DDBJ databases">
        <title>Genome sequencing and assembly of Tianweitania sediminis.</title>
        <authorList>
            <person name="Chhetri G."/>
        </authorList>
    </citation>
    <scope>NUCLEOTIDE SEQUENCE</scope>
    <source>
        <strain evidence="9">Z8</strain>
    </source>
</reference>
<keyword evidence="6" id="KW-0119">Carbohydrate metabolism</keyword>
<keyword evidence="2" id="KW-0808">Transferase</keyword>
<dbReference type="InterPro" id="IPR037051">
    <property type="entry name" value="4-carb_acid_sugar_kinase_N_sf"/>
</dbReference>
<evidence type="ECO:0000259" key="7">
    <source>
        <dbReference type="Pfam" id="PF07005"/>
    </source>
</evidence>